<dbReference type="PANTHER" id="PTHR32322:SF18">
    <property type="entry name" value="S-ADENOSYLMETHIONINE_S-ADENOSYLHOMOCYSTEINE TRANSPORTER"/>
    <property type="match status" value="1"/>
</dbReference>
<name>A0A0N0XJM0_9NEIS</name>
<feature type="transmembrane region" description="Helical" evidence="6">
    <location>
        <begin position="288"/>
        <end position="306"/>
    </location>
</feature>
<feature type="transmembrane region" description="Helical" evidence="6">
    <location>
        <begin position="144"/>
        <end position="164"/>
    </location>
</feature>
<dbReference type="Gene3D" id="1.10.3730.20">
    <property type="match status" value="1"/>
</dbReference>
<evidence type="ECO:0000313" key="8">
    <source>
        <dbReference type="EMBL" id="KPC51907.1"/>
    </source>
</evidence>
<feature type="transmembrane region" description="Helical" evidence="6">
    <location>
        <begin position="170"/>
        <end position="190"/>
    </location>
</feature>
<organism evidence="8 9">
    <name type="scientific">Amantichitinum ursilacus</name>
    <dbReference type="NCBI Taxonomy" id="857265"/>
    <lineage>
        <taxon>Bacteria</taxon>
        <taxon>Pseudomonadati</taxon>
        <taxon>Pseudomonadota</taxon>
        <taxon>Betaproteobacteria</taxon>
        <taxon>Neisseriales</taxon>
        <taxon>Chitinibacteraceae</taxon>
        <taxon>Amantichitinum</taxon>
    </lineage>
</organism>
<sequence>MAVYSTGAAAPVSVYSAQDVIMKFNRYVLFLLASMALVGTNVGLGKSIVVAVPVMLFALLRFVIGVGVLLPVYKPARMRAVRRSEWLALFLQALFGTFLFTLFMLYGVSHTSALAAGVITSTIPAVVILLSWPLLKERPGPRAILAVALAMAGMLIINTTRASGGAETSLLGNALVAAAVCCESIYVILSRRLTQTLPAIEICAYTHLIGLGLMLPLGLYALWHFDLAGVAAATWLQVGWYGLAASVLSFWLWMKGIRHVPAQTAGVFTAALPVAAVAYAVVFLQEKLLPVHGIALLCVMAAIVIASRAQPAKAAAEASA</sequence>
<proteinExistence type="predicted"/>
<dbReference type="SUPFAM" id="SSF103481">
    <property type="entry name" value="Multidrug resistance efflux transporter EmrE"/>
    <property type="match status" value="2"/>
</dbReference>
<evidence type="ECO:0000256" key="3">
    <source>
        <dbReference type="ARBA" id="ARBA00022692"/>
    </source>
</evidence>
<feature type="transmembrane region" description="Helical" evidence="6">
    <location>
        <begin position="265"/>
        <end position="282"/>
    </location>
</feature>
<feature type="transmembrane region" description="Helical" evidence="6">
    <location>
        <begin position="112"/>
        <end position="132"/>
    </location>
</feature>
<evidence type="ECO:0000256" key="2">
    <source>
        <dbReference type="ARBA" id="ARBA00022475"/>
    </source>
</evidence>
<keyword evidence="9" id="KW-1185">Reference proteome</keyword>
<dbReference type="STRING" id="857265.WG78_15030"/>
<accession>A0A0N0XJM0</accession>
<feature type="domain" description="EamA" evidence="7">
    <location>
        <begin position="27"/>
        <end position="159"/>
    </location>
</feature>
<dbReference type="AlphaFoldDB" id="A0A0N0XJM0"/>
<dbReference type="Pfam" id="PF00892">
    <property type="entry name" value="EamA"/>
    <property type="match status" value="2"/>
</dbReference>
<evidence type="ECO:0000256" key="1">
    <source>
        <dbReference type="ARBA" id="ARBA00004651"/>
    </source>
</evidence>
<evidence type="ECO:0000256" key="4">
    <source>
        <dbReference type="ARBA" id="ARBA00022989"/>
    </source>
</evidence>
<dbReference type="EMBL" id="LAQT01000012">
    <property type="protein sequence ID" value="KPC51907.1"/>
    <property type="molecule type" value="Genomic_DNA"/>
</dbReference>
<evidence type="ECO:0000256" key="6">
    <source>
        <dbReference type="SAM" id="Phobius"/>
    </source>
</evidence>
<feature type="domain" description="EamA" evidence="7">
    <location>
        <begin position="171"/>
        <end position="307"/>
    </location>
</feature>
<keyword evidence="4 6" id="KW-1133">Transmembrane helix</keyword>
<dbReference type="PATRIC" id="fig|857265.3.peg.3093"/>
<reference evidence="8 9" key="1">
    <citation type="submission" date="2015-07" db="EMBL/GenBank/DDBJ databases">
        <title>Draft genome sequence of the Amantichitinum ursilacus IGB-41, a new chitin-degrading bacterium.</title>
        <authorList>
            <person name="Kirstahler P."/>
            <person name="Guenther M."/>
            <person name="Grumaz C."/>
            <person name="Rupp S."/>
            <person name="Zibek S."/>
            <person name="Sohn K."/>
        </authorList>
    </citation>
    <scope>NUCLEOTIDE SEQUENCE [LARGE SCALE GENOMIC DNA]</scope>
    <source>
        <strain evidence="8 9">IGB-41</strain>
    </source>
</reference>
<dbReference type="GO" id="GO:0005886">
    <property type="term" value="C:plasma membrane"/>
    <property type="evidence" value="ECO:0007669"/>
    <property type="project" value="UniProtKB-SubCell"/>
</dbReference>
<dbReference type="PANTHER" id="PTHR32322">
    <property type="entry name" value="INNER MEMBRANE TRANSPORTER"/>
    <property type="match status" value="1"/>
</dbReference>
<dbReference type="InterPro" id="IPR037185">
    <property type="entry name" value="EmrE-like"/>
</dbReference>
<comment type="subcellular location">
    <subcellularLocation>
        <location evidence="1">Cell membrane</location>
        <topology evidence="1">Multi-pass membrane protein</topology>
    </subcellularLocation>
</comment>
<keyword evidence="3 6" id="KW-0812">Transmembrane</keyword>
<evidence type="ECO:0000259" key="7">
    <source>
        <dbReference type="Pfam" id="PF00892"/>
    </source>
</evidence>
<feature type="transmembrane region" description="Helical" evidence="6">
    <location>
        <begin position="85"/>
        <end position="106"/>
    </location>
</feature>
<keyword evidence="2" id="KW-1003">Cell membrane</keyword>
<feature type="transmembrane region" description="Helical" evidence="6">
    <location>
        <begin position="235"/>
        <end position="253"/>
    </location>
</feature>
<gene>
    <name evidence="8" type="ORF">WG78_15030</name>
</gene>
<evidence type="ECO:0000256" key="5">
    <source>
        <dbReference type="ARBA" id="ARBA00023136"/>
    </source>
</evidence>
<keyword evidence="5 6" id="KW-0472">Membrane</keyword>
<evidence type="ECO:0000313" key="9">
    <source>
        <dbReference type="Proteomes" id="UP000037939"/>
    </source>
</evidence>
<dbReference type="Proteomes" id="UP000037939">
    <property type="component" value="Unassembled WGS sequence"/>
</dbReference>
<dbReference type="InterPro" id="IPR000620">
    <property type="entry name" value="EamA_dom"/>
</dbReference>
<feature type="transmembrane region" description="Helical" evidence="6">
    <location>
        <begin position="50"/>
        <end position="73"/>
    </location>
</feature>
<feature type="transmembrane region" description="Helical" evidence="6">
    <location>
        <begin position="27"/>
        <end position="44"/>
    </location>
</feature>
<dbReference type="InterPro" id="IPR050638">
    <property type="entry name" value="AA-Vitamin_Transporters"/>
</dbReference>
<feature type="transmembrane region" description="Helical" evidence="6">
    <location>
        <begin position="202"/>
        <end position="223"/>
    </location>
</feature>
<protein>
    <submittedName>
        <fullName evidence="8">Threonine and homoserine efflux system</fullName>
    </submittedName>
</protein>
<comment type="caution">
    <text evidence="8">The sequence shown here is derived from an EMBL/GenBank/DDBJ whole genome shotgun (WGS) entry which is preliminary data.</text>
</comment>